<keyword evidence="2" id="KW-1185">Reference proteome</keyword>
<evidence type="ECO:0000313" key="2">
    <source>
        <dbReference type="Proteomes" id="UP000800041"/>
    </source>
</evidence>
<dbReference type="EMBL" id="ML977152">
    <property type="protein sequence ID" value="KAF1987547.1"/>
    <property type="molecule type" value="Genomic_DNA"/>
</dbReference>
<gene>
    <name evidence="1" type="ORF">K402DRAFT_453619</name>
</gene>
<proteinExistence type="predicted"/>
<accession>A0A6G1H3B1</accession>
<sequence>MTNRLLRRDALALIGHKYTFNLIDSCRCYILVPKSLCQYVRYVDIHNVTMCKSHPEAGFVSWPPDLAEYTRPFRYLIHVNLFPEWARSPCNDYYPEAADDESLRDDRDGTKSDVSLCGWHGGREYQDGLPSISHDSSVYDAFAAVKVHAKSCRVMVEQFDEETKNTVVQLVELEDHDVKSYEKSLEDDL</sequence>
<dbReference type="Proteomes" id="UP000800041">
    <property type="component" value="Unassembled WGS sequence"/>
</dbReference>
<dbReference type="AlphaFoldDB" id="A0A6G1H3B1"/>
<reference evidence="1" key="1">
    <citation type="journal article" date="2020" name="Stud. Mycol.">
        <title>101 Dothideomycetes genomes: a test case for predicting lifestyles and emergence of pathogens.</title>
        <authorList>
            <person name="Haridas S."/>
            <person name="Albert R."/>
            <person name="Binder M."/>
            <person name="Bloem J."/>
            <person name="Labutti K."/>
            <person name="Salamov A."/>
            <person name="Andreopoulos B."/>
            <person name="Baker S."/>
            <person name="Barry K."/>
            <person name="Bills G."/>
            <person name="Bluhm B."/>
            <person name="Cannon C."/>
            <person name="Castanera R."/>
            <person name="Culley D."/>
            <person name="Daum C."/>
            <person name="Ezra D."/>
            <person name="Gonzalez J."/>
            <person name="Henrissat B."/>
            <person name="Kuo A."/>
            <person name="Liang C."/>
            <person name="Lipzen A."/>
            <person name="Lutzoni F."/>
            <person name="Magnuson J."/>
            <person name="Mondo S."/>
            <person name="Nolan M."/>
            <person name="Ohm R."/>
            <person name="Pangilinan J."/>
            <person name="Park H.-J."/>
            <person name="Ramirez L."/>
            <person name="Alfaro M."/>
            <person name="Sun H."/>
            <person name="Tritt A."/>
            <person name="Yoshinaga Y."/>
            <person name="Zwiers L.-H."/>
            <person name="Turgeon B."/>
            <person name="Goodwin S."/>
            <person name="Spatafora J."/>
            <person name="Crous P."/>
            <person name="Grigoriev I."/>
        </authorList>
    </citation>
    <scope>NUCLEOTIDE SEQUENCE</scope>
    <source>
        <strain evidence="1">CBS 113979</strain>
    </source>
</reference>
<protein>
    <submittedName>
        <fullName evidence="1">Uncharacterized protein</fullName>
    </submittedName>
</protein>
<organism evidence="1 2">
    <name type="scientific">Aulographum hederae CBS 113979</name>
    <dbReference type="NCBI Taxonomy" id="1176131"/>
    <lineage>
        <taxon>Eukaryota</taxon>
        <taxon>Fungi</taxon>
        <taxon>Dikarya</taxon>
        <taxon>Ascomycota</taxon>
        <taxon>Pezizomycotina</taxon>
        <taxon>Dothideomycetes</taxon>
        <taxon>Pleosporomycetidae</taxon>
        <taxon>Aulographales</taxon>
        <taxon>Aulographaceae</taxon>
    </lineage>
</organism>
<name>A0A6G1H3B1_9PEZI</name>
<evidence type="ECO:0000313" key="1">
    <source>
        <dbReference type="EMBL" id="KAF1987547.1"/>
    </source>
</evidence>